<proteinExistence type="inferred from homology"/>
<comment type="similarity">
    <text evidence="1 4">Belongs to the glycosyl hydrolase 1 family.</text>
</comment>
<protein>
    <submittedName>
        <fullName evidence="5">Beta-glucosidase</fullName>
        <ecNumber evidence="5">3.2.1.21</ecNumber>
    </submittedName>
</protein>
<dbReference type="PRINTS" id="PR00131">
    <property type="entry name" value="GLHYDRLASE1"/>
</dbReference>
<dbReference type="Proteomes" id="UP000658613">
    <property type="component" value="Unassembled WGS sequence"/>
</dbReference>
<dbReference type="InterPro" id="IPR017853">
    <property type="entry name" value="GH"/>
</dbReference>
<name>A0A931DZ08_9CORY</name>
<comment type="caution">
    <text evidence="5">The sequence shown here is derived from an EMBL/GenBank/DDBJ whole genome shotgun (WGS) entry which is preliminary data.</text>
</comment>
<dbReference type="InterPro" id="IPR001360">
    <property type="entry name" value="Glyco_hydro_1"/>
</dbReference>
<keyword evidence="3 5" id="KW-0326">Glycosidase</keyword>
<dbReference type="SUPFAM" id="SSF51445">
    <property type="entry name" value="(Trans)glycosidases"/>
    <property type="match status" value="1"/>
</dbReference>
<evidence type="ECO:0000313" key="6">
    <source>
        <dbReference type="Proteomes" id="UP000658613"/>
    </source>
</evidence>
<dbReference type="Gene3D" id="3.20.20.80">
    <property type="entry name" value="Glycosidases"/>
    <property type="match status" value="1"/>
</dbReference>
<dbReference type="GO" id="GO:0005975">
    <property type="term" value="P:carbohydrate metabolic process"/>
    <property type="evidence" value="ECO:0007669"/>
    <property type="project" value="InterPro"/>
</dbReference>
<evidence type="ECO:0000256" key="3">
    <source>
        <dbReference type="ARBA" id="ARBA00023295"/>
    </source>
</evidence>
<dbReference type="RefSeq" id="WP_231375567.1">
    <property type="nucleotide sequence ID" value="NZ_CP046980.1"/>
</dbReference>
<dbReference type="EMBL" id="JADOUE010000001">
    <property type="protein sequence ID" value="MBG6123017.1"/>
    <property type="molecule type" value="Genomic_DNA"/>
</dbReference>
<evidence type="ECO:0000313" key="5">
    <source>
        <dbReference type="EMBL" id="MBG6123017.1"/>
    </source>
</evidence>
<evidence type="ECO:0000256" key="4">
    <source>
        <dbReference type="RuleBase" id="RU003690"/>
    </source>
</evidence>
<dbReference type="AlphaFoldDB" id="A0A931DZ08"/>
<gene>
    <name evidence="5" type="ORF">IW254_001986</name>
</gene>
<evidence type="ECO:0000256" key="2">
    <source>
        <dbReference type="ARBA" id="ARBA00022801"/>
    </source>
</evidence>
<organism evidence="5 6">
    <name type="scientific">Corynebacterium aquatimens</name>
    <dbReference type="NCBI Taxonomy" id="1190508"/>
    <lineage>
        <taxon>Bacteria</taxon>
        <taxon>Bacillati</taxon>
        <taxon>Actinomycetota</taxon>
        <taxon>Actinomycetes</taxon>
        <taxon>Mycobacteriales</taxon>
        <taxon>Corynebacteriaceae</taxon>
        <taxon>Corynebacterium</taxon>
    </lineage>
</organism>
<dbReference type="EC" id="3.2.1.21" evidence="5"/>
<dbReference type="Pfam" id="PF00232">
    <property type="entry name" value="Glyco_hydro_1"/>
    <property type="match status" value="1"/>
</dbReference>
<dbReference type="PANTHER" id="PTHR10353">
    <property type="entry name" value="GLYCOSYL HYDROLASE"/>
    <property type="match status" value="1"/>
</dbReference>
<sequence length="455" mass="51922">MPNKITREIPLNGLRIGTASAGLQIEGSAKPSNWSQWAEEGNIADETGVNPTTDHWIRWKEDNKIMQELEFPIARVGVEWSRIELEPGRFDEDALERYREEFDDLRARGIKPLITLHHFGQPLWLERRGGWQNDEIVPKFIRFVNKVLDYLGNVTDDWITINEPNVYATEAYLFGSQPPGKGGYRAVRKCLQNMAAAHLIAYDLIHQRLDAPGRDIKVSFAHHKRVFDPANPKNPFHRAITPVVDYLFQGALEDAFYRGKFSPVLSRPKALPDSFGEGVGSKKVFADVIAINYYSRTATKGLDDGTFDNAPVNDLGWEIYPRGIVRVAAPLARKFNLPIWITENGCADNTESFRCGLILDHLHELARLNAGLPSPDGIEQERVPVERYYHWCFVDNWEWSEGMAQKFGVVKLDDDLNRHIKPAAEMIREINRTGALTPEIDKKYREDTARDNYLP</sequence>
<evidence type="ECO:0000256" key="1">
    <source>
        <dbReference type="ARBA" id="ARBA00010838"/>
    </source>
</evidence>
<dbReference type="PANTHER" id="PTHR10353:SF209">
    <property type="entry name" value="GALACTOLIPID GALACTOSYLTRANSFERASE SFR2, CHLOROPLASTIC"/>
    <property type="match status" value="1"/>
</dbReference>
<keyword evidence="6" id="KW-1185">Reference proteome</keyword>
<dbReference type="GO" id="GO:0008422">
    <property type="term" value="F:beta-glucosidase activity"/>
    <property type="evidence" value="ECO:0007669"/>
    <property type="project" value="UniProtKB-EC"/>
</dbReference>
<accession>A0A931DZ08</accession>
<keyword evidence="2 5" id="KW-0378">Hydrolase</keyword>
<reference evidence="5" key="1">
    <citation type="submission" date="2020-11" db="EMBL/GenBank/DDBJ databases">
        <title>Sequencing the genomes of 1000 actinobacteria strains.</title>
        <authorList>
            <person name="Klenk H.-P."/>
        </authorList>
    </citation>
    <scope>NUCLEOTIDE SEQUENCE</scope>
    <source>
        <strain evidence="5">DSM 45632</strain>
    </source>
</reference>